<evidence type="ECO:0000313" key="2">
    <source>
        <dbReference type="EMBL" id="MBA4862220.1"/>
    </source>
</evidence>
<feature type="transmembrane region" description="Helical" evidence="1">
    <location>
        <begin position="46"/>
        <end position="71"/>
    </location>
</feature>
<keyword evidence="1" id="KW-0812">Transmembrane</keyword>
<proteinExistence type="predicted"/>
<comment type="caution">
    <text evidence="2">The sequence shown here is derived from an EMBL/GenBank/DDBJ whole genome shotgun (WGS) entry which is preliminary data.</text>
</comment>
<dbReference type="InterPro" id="IPR057702">
    <property type="entry name" value="DUF7942"/>
</dbReference>
<dbReference type="Pfam" id="PF25637">
    <property type="entry name" value="DUF7942"/>
    <property type="match status" value="1"/>
</dbReference>
<evidence type="ECO:0000313" key="3">
    <source>
        <dbReference type="Proteomes" id="UP000586976"/>
    </source>
</evidence>
<sequence>MKSRPIPHLVRLMFANPASAVYLGLVGISVVIAATEPLWSDHGGDSLIWVWPAFFTSPTFFFVVPVAEAVWGLDLPAWSFIGGIIVSALIQSLVLGLLLETLRGWRRRHAHPYGG</sequence>
<dbReference type="AlphaFoldDB" id="A0A7W2CZX5"/>
<dbReference type="RefSeq" id="WP_181864089.1">
    <property type="nucleotide sequence ID" value="NZ_JACEQY010000011.1"/>
</dbReference>
<keyword evidence="3" id="KW-1185">Reference proteome</keyword>
<reference evidence="2 3" key="1">
    <citation type="submission" date="2020-07" db="EMBL/GenBank/DDBJ databases">
        <title>Streptomyces isolated from Indian soil.</title>
        <authorList>
            <person name="Mandal S."/>
            <person name="Maiti P.K."/>
        </authorList>
    </citation>
    <scope>NUCLEOTIDE SEQUENCE [LARGE SCALE GENOMIC DNA]</scope>
    <source>
        <strain evidence="2 3">PSKA54</strain>
    </source>
</reference>
<protein>
    <submittedName>
        <fullName evidence="2">Uncharacterized protein</fullName>
    </submittedName>
</protein>
<feature type="transmembrane region" description="Helical" evidence="1">
    <location>
        <begin position="77"/>
        <end position="99"/>
    </location>
</feature>
<dbReference type="NCBIfam" id="NF046119">
    <property type="entry name" value="memb_SCO4225"/>
    <property type="match status" value="1"/>
</dbReference>
<name>A0A7W2CZX5_9ACTN</name>
<dbReference type="EMBL" id="JACEQY010000011">
    <property type="protein sequence ID" value="MBA4862220.1"/>
    <property type="molecule type" value="Genomic_DNA"/>
</dbReference>
<dbReference type="Proteomes" id="UP000586976">
    <property type="component" value="Unassembled WGS sequence"/>
</dbReference>
<organism evidence="2 3">
    <name type="scientific">Streptomyces himalayensis subsp. aureolus</name>
    <dbReference type="NCBI Taxonomy" id="2758039"/>
    <lineage>
        <taxon>Bacteria</taxon>
        <taxon>Bacillati</taxon>
        <taxon>Actinomycetota</taxon>
        <taxon>Actinomycetes</taxon>
        <taxon>Kitasatosporales</taxon>
        <taxon>Streptomycetaceae</taxon>
        <taxon>Streptomyces</taxon>
        <taxon>Streptomyces himalayensis</taxon>
    </lineage>
</organism>
<accession>A0A7W2CZX5</accession>
<evidence type="ECO:0000256" key="1">
    <source>
        <dbReference type="SAM" id="Phobius"/>
    </source>
</evidence>
<feature type="transmembrane region" description="Helical" evidence="1">
    <location>
        <begin position="20"/>
        <end position="39"/>
    </location>
</feature>
<keyword evidence="1" id="KW-1133">Transmembrane helix</keyword>
<keyword evidence="1" id="KW-0472">Membrane</keyword>
<gene>
    <name evidence="2" type="ORF">H1V43_12635</name>
</gene>